<feature type="transmembrane region" description="Helical" evidence="6">
    <location>
        <begin position="370"/>
        <end position="389"/>
    </location>
</feature>
<dbReference type="Proteomes" id="UP000586067">
    <property type="component" value="Unassembled WGS sequence"/>
</dbReference>
<keyword evidence="4 6" id="KW-1133">Transmembrane helix</keyword>
<dbReference type="RefSeq" id="WP_168824277.1">
    <property type="nucleotide sequence ID" value="NZ_CP073013.1"/>
</dbReference>
<sequence length="403" mass="43276">MISTPSSAETVSRRVQYLRVFMLGLSAFIFNTTEFVPVGLLSDIAQSFSIPTAQVGWMLTVYAWIVALMSLPMMLLTRKVERKTLLMWLFALFIVSHILSVVAWDFTTLLISRIGIAFAHAVFWSITASIAIRVAPPGKHTFALSVLATGTGLAMVLGVPAGRIIGQLLDWRTTFAVIAVIAVIIMLVMYRLLPDLPSLFSGSISKVPEVLNNRVLLGMYLFIFAIFSAHYTAYSYIEPFLREVGSVSGGFTTMILLLFGMAGIFGSVLFSYFGDKANTLMLVSSVTAASACMALLYFLAPHDSFLVAGVLVWGASIMIIGLSMQIRVLNVDNSAADIIMSLYSGIINLGIGAGALIGGQVIHYVGLESVGFAGALLGGCALAVIVTLLKRLKASTDLNASTQ</sequence>
<evidence type="ECO:0000313" key="8">
    <source>
        <dbReference type="EMBL" id="NLQ17432.1"/>
    </source>
</evidence>
<keyword evidence="8" id="KW-0762">Sugar transport</keyword>
<proteinExistence type="predicted"/>
<dbReference type="CDD" id="cd17324">
    <property type="entry name" value="MFS_NepI_like"/>
    <property type="match status" value="1"/>
</dbReference>
<keyword evidence="8" id="KW-0813">Transport</keyword>
<dbReference type="InterPro" id="IPR036259">
    <property type="entry name" value="MFS_trans_sf"/>
</dbReference>
<dbReference type="PROSITE" id="PS50850">
    <property type="entry name" value="MFS"/>
    <property type="match status" value="1"/>
</dbReference>
<comment type="caution">
    <text evidence="8">The sequence shown here is derived from an EMBL/GenBank/DDBJ whole genome shotgun (WGS) entry which is preliminary data.</text>
</comment>
<keyword evidence="5 6" id="KW-0472">Membrane</keyword>
<evidence type="ECO:0000256" key="5">
    <source>
        <dbReference type="ARBA" id="ARBA00023136"/>
    </source>
</evidence>
<evidence type="ECO:0000256" key="6">
    <source>
        <dbReference type="SAM" id="Phobius"/>
    </source>
</evidence>
<dbReference type="PANTHER" id="PTHR43124:SF4">
    <property type="entry name" value="SUGAR EFFLUX TRANSPORTER"/>
    <property type="match status" value="1"/>
</dbReference>
<evidence type="ECO:0000256" key="2">
    <source>
        <dbReference type="ARBA" id="ARBA00022475"/>
    </source>
</evidence>
<evidence type="ECO:0000313" key="9">
    <source>
        <dbReference type="Proteomes" id="UP000586067"/>
    </source>
</evidence>
<dbReference type="Gene3D" id="1.20.1250.20">
    <property type="entry name" value="MFS general substrate transporter like domains"/>
    <property type="match status" value="1"/>
</dbReference>
<dbReference type="InterPro" id="IPR011701">
    <property type="entry name" value="MFS"/>
</dbReference>
<comment type="subcellular location">
    <subcellularLocation>
        <location evidence="1">Cell membrane</location>
        <topology evidence="1">Multi-pass membrane protein</topology>
    </subcellularLocation>
</comment>
<feature type="transmembrane region" description="Helical" evidence="6">
    <location>
        <begin position="254"/>
        <end position="273"/>
    </location>
</feature>
<keyword evidence="2" id="KW-1003">Cell membrane</keyword>
<name>A0A847R1A2_9GAMM</name>
<dbReference type="GO" id="GO:0005886">
    <property type="term" value="C:plasma membrane"/>
    <property type="evidence" value="ECO:0007669"/>
    <property type="project" value="UniProtKB-SubCell"/>
</dbReference>
<protein>
    <submittedName>
        <fullName evidence="8">Sugar transporter</fullName>
    </submittedName>
</protein>
<dbReference type="SUPFAM" id="SSF103473">
    <property type="entry name" value="MFS general substrate transporter"/>
    <property type="match status" value="1"/>
</dbReference>
<dbReference type="AlphaFoldDB" id="A0A847R1A2"/>
<feature type="transmembrane region" description="Helical" evidence="6">
    <location>
        <begin position="214"/>
        <end position="234"/>
    </location>
</feature>
<keyword evidence="9" id="KW-1185">Reference proteome</keyword>
<feature type="transmembrane region" description="Helical" evidence="6">
    <location>
        <begin position="110"/>
        <end position="132"/>
    </location>
</feature>
<dbReference type="GO" id="GO:0022857">
    <property type="term" value="F:transmembrane transporter activity"/>
    <property type="evidence" value="ECO:0007669"/>
    <property type="project" value="InterPro"/>
</dbReference>
<dbReference type="EMBL" id="JABAEK010000005">
    <property type="protein sequence ID" value="NLQ17432.1"/>
    <property type="molecule type" value="Genomic_DNA"/>
</dbReference>
<accession>A0A847R1A2</accession>
<gene>
    <name evidence="8" type="ORF">HGG82_07305</name>
</gene>
<feature type="transmembrane region" description="Helical" evidence="6">
    <location>
        <begin position="280"/>
        <end position="299"/>
    </location>
</feature>
<keyword evidence="3 6" id="KW-0812">Transmembrane</keyword>
<evidence type="ECO:0000256" key="1">
    <source>
        <dbReference type="ARBA" id="ARBA00004651"/>
    </source>
</evidence>
<reference evidence="8 9" key="1">
    <citation type="submission" date="2020-04" db="EMBL/GenBank/DDBJ databases">
        <title>Marinomonas sp. M1K-6 isolated from the deep seawater of the Mariana Trench.</title>
        <authorList>
            <person name="Li Y."/>
        </authorList>
    </citation>
    <scope>NUCLEOTIDE SEQUENCE [LARGE SCALE GENOMIC DNA]</scope>
    <source>
        <strain evidence="8 9">M1K-6</strain>
    </source>
</reference>
<feature type="transmembrane region" description="Helical" evidence="6">
    <location>
        <begin position="54"/>
        <end position="73"/>
    </location>
</feature>
<evidence type="ECO:0000259" key="7">
    <source>
        <dbReference type="PROSITE" id="PS50850"/>
    </source>
</evidence>
<feature type="transmembrane region" description="Helical" evidence="6">
    <location>
        <begin position="20"/>
        <end position="42"/>
    </location>
</feature>
<feature type="domain" description="Major facilitator superfamily (MFS) profile" evidence="7">
    <location>
        <begin position="19"/>
        <end position="393"/>
    </location>
</feature>
<dbReference type="InterPro" id="IPR020846">
    <property type="entry name" value="MFS_dom"/>
</dbReference>
<organism evidence="8 9">
    <name type="scientific">Marinomonas profundi</name>
    <dbReference type="NCBI Taxonomy" id="2726122"/>
    <lineage>
        <taxon>Bacteria</taxon>
        <taxon>Pseudomonadati</taxon>
        <taxon>Pseudomonadota</taxon>
        <taxon>Gammaproteobacteria</taxon>
        <taxon>Oceanospirillales</taxon>
        <taxon>Oceanospirillaceae</taxon>
        <taxon>Marinomonas</taxon>
    </lineage>
</organism>
<dbReference type="NCBIfam" id="NF002921">
    <property type="entry name" value="PRK03545.1"/>
    <property type="match status" value="1"/>
</dbReference>
<feature type="transmembrane region" description="Helical" evidence="6">
    <location>
        <begin position="305"/>
        <end position="326"/>
    </location>
</feature>
<feature type="transmembrane region" description="Helical" evidence="6">
    <location>
        <begin position="85"/>
        <end position="104"/>
    </location>
</feature>
<evidence type="ECO:0000256" key="3">
    <source>
        <dbReference type="ARBA" id="ARBA00022692"/>
    </source>
</evidence>
<dbReference type="PANTHER" id="PTHR43124">
    <property type="entry name" value="PURINE EFFLUX PUMP PBUE"/>
    <property type="match status" value="1"/>
</dbReference>
<feature type="transmembrane region" description="Helical" evidence="6">
    <location>
        <begin position="338"/>
        <end position="358"/>
    </location>
</feature>
<feature type="transmembrane region" description="Helical" evidence="6">
    <location>
        <begin position="171"/>
        <end position="193"/>
    </location>
</feature>
<evidence type="ECO:0000256" key="4">
    <source>
        <dbReference type="ARBA" id="ARBA00022989"/>
    </source>
</evidence>
<feature type="transmembrane region" description="Helical" evidence="6">
    <location>
        <begin position="144"/>
        <end position="165"/>
    </location>
</feature>
<dbReference type="Pfam" id="PF07690">
    <property type="entry name" value="MFS_1"/>
    <property type="match status" value="1"/>
</dbReference>
<dbReference type="InterPro" id="IPR050189">
    <property type="entry name" value="MFS_Efflux_Transporters"/>
</dbReference>